<accession>A0A8H4VD86</accession>
<feature type="compositionally biased region" description="Pro residues" evidence="1">
    <location>
        <begin position="366"/>
        <end position="378"/>
    </location>
</feature>
<name>A0A8H4VD86_9HYPO</name>
<dbReference type="OrthoDB" id="5408102at2759"/>
<evidence type="ECO:0000313" key="4">
    <source>
        <dbReference type="Proteomes" id="UP000562929"/>
    </source>
</evidence>
<gene>
    <name evidence="3" type="ORF">GQ602_003832</name>
</gene>
<keyword evidence="2" id="KW-1133">Transmembrane helix</keyword>
<keyword evidence="2" id="KW-0472">Membrane</keyword>
<sequence>MPFRLLAGRFGPRATGFRLVTPIISFRSSTNQARPSLPFLSAPTATGRPTGRRFISARRQWFRREAKLMIRYTLSIWGCGMAVIFIMWAIEQEKRERRHPTPREWRWSTRQSLLYAHHCAGSDWPDALKAARRVVSRLENPDYDGQDVVKLVGKPDQTLVDPGLLLEDADELLPRDISEKPEEWQRGYFDAIMLAAKAAEHVDGWLFDRLLKVTVPPECVFGPLNPRPRPIRSGVSGVPRVEDCQPAYPSAESWYMKILGTEGFSQRQRVDATLAYASFMQFKNQVEQAEALYDLALAEATNKVEPARLPYDTKTLVLKDEGEPPSDNMLEVLTAIANFKARKGQLSSALPMYVSLLQARRRLSNTPPPPTSSRPPPSFVDQVTGWFKQPPYPESPGDGTGPPWRNTLERCQEAALHLYIGEILFATSSRTNGLAWTRDAVDIAEEQLRDGSLTKMEKEAKQRCRECLAASLNNWSAMAAQLAEAEQAKNEKSRGKSGLLPFWRVAQEPQEANSRWSSEQAAVEARADRAKELLNDDLEAQSGGLLSFFRA</sequence>
<comment type="caution">
    <text evidence="3">The sequence shown here is derived from an EMBL/GenBank/DDBJ whole genome shotgun (WGS) entry which is preliminary data.</text>
</comment>
<evidence type="ECO:0000313" key="3">
    <source>
        <dbReference type="EMBL" id="KAF4587139.1"/>
    </source>
</evidence>
<organism evidence="3 4">
    <name type="scientific">Ophiocordyceps camponoti-floridani</name>
    <dbReference type="NCBI Taxonomy" id="2030778"/>
    <lineage>
        <taxon>Eukaryota</taxon>
        <taxon>Fungi</taxon>
        <taxon>Dikarya</taxon>
        <taxon>Ascomycota</taxon>
        <taxon>Pezizomycotina</taxon>
        <taxon>Sordariomycetes</taxon>
        <taxon>Hypocreomycetidae</taxon>
        <taxon>Hypocreales</taxon>
        <taxon>Ophiocordycipitaceae</taxon>
        <taxon>Ophiocordyceps</taxon>
    </lineage>
</organism>
<evidence type="ECO:0000256" key="2">
    <source>
        <dbReference type="SAM" id="Phobius"/>
    </source>
</evidence>
<proteinExistence type="predicted"/>
<reference evidence="3 4" key="1">
    <citation type="journal article" date="2020" name="G3 (Bethesda)">
        <title>Genetic Underpinnings of Host Manipulation by Ophiocordyceps as Revealed by Comparative Transcriptomics.</title>
        <authorList>
            <person name="Will I."/>
            <person name="Das B."/>
            <person name="Trinh T."/>
            <person name="Brachmann A."/>
            <person name="Ohm R.A."/>
            <person name="de Bekker C."/>
        </authorList>
    </citation>
    <scope>NUCLEOTIDE SEQUENCE [LARGE SCALE GENOMIC DNA]</scope>
    <source>
        <strain evidence="3 4">EC05</strain>
    </source>
</reference>
<dbReference type="AlphaFoldDB" id="A0A8H4VD86"/>
<feature type="region of interest" description="Disordered" evidence="1">
    <location>
        <begin position="362"/>
        <end position="404"/>
    </location>
</feature>
<keyword evidence="2" id="KW-0812">Transmembrane</keyword>
<keyword evidence="4" id="KW-1185">Reference proteome</keyword>
<feature type="transmembrane region" description="Helical" evidence="2">
    <location>
        <begin position="68"/>
        <end position="90"/>
    </location>
</feature>
<evidence type="ECO:0000256" key="1">
    <source>
        <dbReference type="SAM" id="MobiDB-lite"/>
    </source>
</evidence>
<protein>
    <submittedName>
        <fullName evidence="3">MFS maltose permease</fullName>
    </submittedName>
</protein>
<dbReference type="EMBL" id="JAACLJ010000004">
    <property type="protein sequence ID" value="KAF4587139.1"/>
    <property type="molecule type" value="Genomic_DNA"/>
</dbReference>
<dbReference type="Proteomes" id="UP000562929">
    <property type="component" value="Unassembled WGS sequence"/>
</dbReference>